<name>W0R7X4_BIBTR</name>
<dbReference type="Proteomes" id="UP000019086">
    <property type="component" value="Chromosome"/>
</dbReference>
<proteinExistence type="predicted"/>
<reference evidence="1 2" key="1">
    <citation type="submission" date="2013-12" db="EMBL/GenBank/DDBJ databases">
        <title>Annotation of the Bibersteinia trehalosi USDA-ARS-USMARC-190 complete genome.</title>
        <authorList>
            <person name="Harhay G.P."/>
            <person name="McVey S."/>
            <person name="Clawson M.L."/>
            <person name="Bono J."/>
            <person name="Heaton M.P."/>
            <person name="Chitko-Mckown C.G."/>
            <person name="Harhay D.M."/>
            <person name="Smith T.P.L."/>
        </authorList>
    </citation>
    <scope>NUCLEOTIDE SEQUENCE [LARGE SCALE GENOMIC DNA]</scope>
    <source>
        <strain evidence="1 2">USDA-ARS-USMARC-190</strain>
    </source>
</reference>
<sequence>MCAYASGVFLWTFCKKLFFFTRLQIKNIPLMVFLVAD</sequence>
<protein>
    <submittedName>
        <fullName evidence="1">Uncharacterized protein</fullName>
    </submittedName>
</protein>
<accession>W0R7X4</accession>
<gene>
    <name evidence="1" type="ORF">F544_11770</name>
</gene>
<evidence type="ECO:0000313" key="2">
    <source>
        <dbReference type="Proteomes" id="UP000019086"/>
    </source>
</evidence>
<dbReference type="EMBL" id="CP006956">
    <property type="protein sequence ID" value="AHG86405.1"/>
    <property type="molecule type" value="Genomic_DNA"/>
</dbReference>
<dbReference type="PATRIC" id="fig|1263832.3.peg.1167"/>
<evidence type="ECO:0000313" key="1">
    <source>
        <dbReference type="EMBL" id="AHG86405.1"/>
    </source>
</evidence>
<organism evidence="1 2">
    <name type="scientific">Bibersteinia trehalosi USDA-ARS-USMARC-190</name>
    <dbReference type="NCBI Taxonomy" id="1263832"/>
    <lineage>
        <taxon>Bacteria</taxon>
        <taxon>Pseudomonadati</taxon>
        <taxon>Pseudomonadota</taxon>
        <taxon>Gammaproteobacteria</taxon>
        <taxon>Pasteurellales</taxon>
        <taxon>Pasteurellaceae</taxon>
        <taxon>Bibersteinia</taxon>
    </lineage>
</organism>
<dbReference type="KEGG" id="btra:F544_11770"/>
<dbReference type="AlphaFoldDB" id="W0R7X4"/>
<dbReference type="HOGENOM" id="CLU_3340701_0_0_6"/>